<evidence type="ECO:0000313" key="1">
    <source>
        <dbReference type="EMBL" id="AMN31260.1"/>
    </source>
</evidence>
<proteinExistence type="predicted"/>
<dbReference type="EMBL" id="CP013615">
    <property type="protein sequence ID" value="AMN31260.1"/>
    <property type="molecule type" value="Genomic_DNA"/>
</dbReference>
<geneLocation type="plasmid" evidence="1 2">
    <name>pJFP838A</name>
</geneLocation>
<protein>
    <submittedName>
        <fullName evidence="1">Uncharacterized protein</fullName>
    </submittedName>
</protein>
<sequence>MLAKSNFEKFIEGNNNFLRENDLNVLFNEDFKSENNEILSLYKLPYKDIFGVEHEDIIVYYNLDKKPVFVVDDENIYVLLDIFKKFSMRLEYTLVKKLNYYNIYSAQKMYGKIIELINEINNKNSLKYVNYLYELGEKEFLNRNEEVIAKSSKEEVIYDWVKNSIISSSLNKLQNKNTISNEIHNKTFNLNRIGKFKNSKFHNISTKENKLFSVLVLFKNNLEELKHEFELDFHEMFKTHYGVEPLAMYFSKMYEIYSKEILKEISKDFFIQKVIKIKHITDTTNSYIVINGKHICFSKMIIEWDKLTETSCFFEELSGDLIFVNNIETIVINGKTVFDNKEFTEIMDKLNEDKNSSYDEVPF</sequence>
<dbReference type="AlphaFoldDB" id="A0A140GRV1"/>
<name>A0A140GRV1_CLOPF</name>
<reference evidence="1 2" key="1">
    <citation type="journal article" date="2016" name="PLoS ONE">
        <title>Plasmid Characterization and Chromosome Analysis of Two netF+ Clostridium perfringens Isolates Associated with Foal and Canine Necrotizing Enteritis.</title>
        <authorList>
            <person name="Mehdizadeh Gohari I."/>
            <person name="Kropinski A.M."/>
            <person name="Weese S.J."/>
            <person name="Parreira V.R."/>
            <person name="Whitehead A.E."/>
            <person name="Boerlin P."/>
            <person name="Prescott J.F."/>
        </authorList>
    </citation>
    <scope>NUCLEOTIDE SEQUENCE [LARGE SCALE GENOMIC DNA]</scope>
    <source>
        <strain evidence="1 2">JP838</strain>
        <plasmid evidence="2">Plasmid pJFP838A</plasmid>
    </source>
</reference>
<organism evidence="1 2">
    <name type="scientific">Clostridium perfringens</name>
    <dbReference type="NCBI Taxonomy" id="1502"/>
    <lineage>
        <taxon>Bacteria</taxon>
        <taxon>Bacillati</taxon>
        <taxon>Bacillota</taxon>
        <taxon>Clostridia</taxon>
        <taxon>Eubacteriales</taxon>
        <taxon>Clostridiaceae</taxon>
        <taxon>Clostridium</taxon>
    </lineage>
</organism>
<accession>A0A140GRV1</accession>
<gene>
    <name evidence="1" type="ORF">JFP838_pA0344</name>
</gene>
<dbReference type="RefSeq" id="WP_061429846.1">
    <property type="nucleotide sequence ID" value="NZ_CP013615.1"/>
</dbReference>
<dbReference type="PATRIC" id="fig|1502.177.peg.3554"/>
<dbReference type="Proteomes" id="UP000070260">
    <property type="component" value="Plasmid pJFP838A"/>
</dbReference>
<evidence type="ECO:0000313" key="2">
    <source>
        <dbReference type="Proteomes" id="UP000070260"/>
    </source>
</evidence>
<keyword evidence="1" id="KW-0614">Plasmid</keyword>